<dbReference type="InterPro" id="IPR041522">
    <property type="entry name" value="CdaR_GGDEF"/>
</dbReference>
<dbReference type="RefSeq" id="WP_246311535.1">
    <property type="nucleotide sequence ID" value="NZ_BAAAHA010000003.1"/>
</dbReference>
<evidence type="ECO:0000313" key="5">
    <source>
        <dbReference type="EMBL" id="NYK09503.1"/>
    </source>
</evidence>
<feature type="signal peptide" evidence="2">
    <location>
        <begin position="1"/>
        <end position="28"/>
    </location>
</feature>
<dbReference type="PANTHER" id="PTHR33744">
    <property type="entry name" value="CARBOHYDRATE DIACID REGULATOR"/>
    <property type="match status" value="1"/>
</dbReference>
<feature type="domain" description="CdaR GGDEF-like" evidence="4">
    <location>
        <begin position="294"/>
        <end position="404"/>
    </location>
</feature>
<organism evidence="5 6">
    <name type="scientific">Leifsonia naganoensis</name>
    <dbReference type="NCBI Taxonomy" id="150025"/>
    <lineage>
        <taxon>Bacteria</taxon>
        <taxon>Bacillati</taxon>
        <taxon>Actinomycetota</taxon>
        <taxon>Actinomycetes</taxon>
        <taxon>Micrococcales</taxon>
        <taxon>Microbacteriaceae</taxon>
        <taxon>Leifsonia</taxon>
    </lineage>
</organism>
<dbReference type="SUPFAM" id="SSF55781">
    <property type="entry name" value="GAF domain-like"/>
    <property type="match status" value="1"/>
</dbReference>
<dbReference type="EMBL" id="JACCHJ010000001">
    <property type="protein sequence ID" value="NYK09503.1"/>
    <property type="molecule type" value="Genomic_DNA"/>
</dbReference>
<evidence type="ECO:0000256" key="1">
    <source>
        <dbReference type="ARBA" id="ARBA00006754"/>
    </source>
</evidence>
<dbReference type="Gene3D" id="1.10.10.2840">
    <property type="entry name" value="PucR C-terminal helix-turn-helix domain"/>
    <property type="match status" value="1"/>
</dbReference>
<keyword evidence="2" id="KW-0732">Signal</keyword>
<feature type="domain" description="PucR C-terminal helix-turn-helix" evidence="3">
    <location>
        <begin position="458"/>
        <end position="516"/>
    </location>
</feature>
<evidence type="ECO:0000313" key="6">
    <source>
        <dbReference type="Proteomes" id="UP000521075"/>
    </source>
</evidence>
<name>A0A853DPF4_9MICO</name>
<comment type="caution">
    <text evidence="5">The sequence shown here is derived from an EMBL/GenBank/DDBJ whole genome shotgun (WGS) entry which is preliminary data.</text>
</comment>
<reference evidence="5 6" key="1">
    <citation type="submission" date="2020-07" db="EMBL/GenBank/DDBJ databases">
        <title>Sequencing the genomes of 1000 actinobacteria strains.</title>
        <authorList>
            <person name="Klenk H.-P."/>
        </authorList>
    </citation>
    <scope>NUCLEOTIDE SEQUENCE [LARGE SCALE GENOMIC DNA]</scope>
    <source>
        <strain evidence="5 6">DSM 15166</strain>
    </source>
</reference>
<keyword evidence="6" id="KW-1185">Reference proteome</keyword>
<dbReference type="InterPro" id="IPR042070">
    <property type="entry name" value="PucR_C-HTH_sf"/>
</dbReference>
<feature type="chain" id="PRO_5032379403" evidence="2">
    <location>
        <begin position="29"/>
        <end position="522"/>
    </location>
</feature>
<evidence type="ECO:0000259" key="4">
    <source>
        <dbReference type="Pfam" id="PF17853"/>
    </source>
</evidence>
<proteinExistence type="inferred from homology"/>
<protein>
    <submittedName>
        <fullName evidence="5">Sugar diacid utilization regulator</fullName>
    </submittedName>
</protein>
<dbReference type="InterPro" id="IPR051448">
    <property type="entry name" value="CdaR-like_regulators"/>
</dbReference>
<gene>
    <name evidence="5" type="ORF">HNR14_001384</name>
</gene>
<dbReference type="Pfam" id="PF13556">
    <property type="entry name" value="HTH_30"/>
    <property type="match status" value="1"/>
</dbReference>
<dbReference type="Proteomes" id="UP000521075">
    <property type="component" value="Unassembled WGS sequence"/>
</dbReference>
<evidence type="ECO:0000259" key="3">
    <source>
        <dbReference type="Pfam" id="PF13556"/>
    </source>
</evidence>
<dbReference type="InterPro" id="IPR025736">
    <property type="entry name" value="PucR_C-HTH_dom"/>
</dbReference>
<dbReference type="PANTHER" id="PTHR33744:SF7">
    <property type="entry name" value="PUCR FAMILY TRANSCRIPTIONAL REGULATOR"/>
    <property type="match status" value="1"/>
</dbReference>
<dbReference type="AlphaFoldDB" id="A0A853DPF4"/>
<evidence type="ECO:0000256" key="2">
    <source>
        <dbReference type="SAM" id="SignalP"/>
    </source>
</evidence>
<sequence>MFEQPTIRRTLRIASASARAIAACSVLAAYVAAGDRLARYSGKANRRLDRLVEARAGTDGALESSRAWRYALFFRGTGKVRGAFVLRSAAEPSGEEMFLLRALAEPTGAALAAAELIGREHRETAELRQRGEAQVGSNRTMAATIVRLNMHQQIRDSIVAAAGSADGEARIVEALSALTHRSVVLQDSFGNERAFIGVGYSGAPDDVHGPVATLVAGAAPTAGWRSAPIRAGGETLGVIGIYDPDDDQSTDDRFAVDFAGAMIAVELANHRRVAEVEVRLGRDLADELVTGGDVVDAFARAESLHFDLSGFHRVALVSWERPTPNGVEIGDAVRHALEAMRIPALISRRGDGVLVVVADRDDLSGLYARLSASVFSVRGTIGVGGRCIAGDLPRSFAEATRAKRLRVESRRPYGLSNHDDLGLLRILDLSDGGAEVDRYVDEWLGALIAHDRSHHSELVHTLTVYLDAGGNYDRTADALTIGRSTLRYRLGRIREMSGRDLTDPDSRLNLHLAVRVRAARLR</sequence>
<dbReference type="Pfam" id="PF17853">
    <property type="entry name" value="GGDEF_2"/>
    <property type="match status" value="1"/>
</dbReference>
<accession>A0A853DPF4</accession>
<comment type="similarity">
    <text evidence="1">Belongs to the CdaR family.</text>
</comment>